<evidence type="ECO:0000256" key="1">
    <source>
        <dbReference type="ARBA" id="ARBA00004141"/>
    </source>
</evidence>
<feature type="domain" description="Ion transport" evidence="6">
    <location>
        <begin position="38"/>
        <end position="125"/>
    </location>
</feature>
<dbReference type="InterPro" id="IPR005821">
    <property type="entry name" value="Ion_trans_dom"/>
</dbReference>
<dbReference type="AlphaFoldDB" id="A0A8S3HWR6"/>
<feature type="non-terminal residue" evidence="7">
    <location>
        <position position="1"/>
    </location>
</feature>
<dbReference type="Gene3D" id="1.20.120.350">
    <property type="entry name" value="Voltage-gated potassium channels. Chain C"/>
    <property type="match status" value="1"/>
</dbReference>
<proteinExistence type="predicted"/>
<keyword evidence="2 5" id="KW-0812">Transmembrane</keyword>
<dbReference type="PRINTS" id="PR01459">
    <property type="entry name" value="KCNQCHANNEL"/>
</dbReference>
<feature type="transmembrane region" description="Helical" evidence="5">
    <location>
        <begin position="109"/>
        <end position="126"/>
    </location>
</feature>
<feature type="transmembrane region" description="Helical" evidence="5">
    <location>
        <begin position="70"/>
        <end position="89"/>
    </location>
</feature>
<evidence type="ECO:0000256" key="2">
    <source>
        <dbReference type="ARBA" id="ARBA00022692"/>
    </source>
</evidence>
<protein>
    <recommendedName>
        <fullName evidence="6">Ion transport domain-containing protein</fullName>
    </recommendedName>
</protein>
<keyword evidence="3 5" id="KW-1133">Transmembrane helix</keyword>
<accession>A0A8S3HWR6</accession>
<evidence type="ECO:0000313" key="8">
    <source>
        <dbReference type="Proteomes" id="UP000681720"/>
    </source>
</evidence>
<sequence>IMRSDDDGLYIGMDMKIFQKKVYNFLERPSRGWICFTYHFLVFLIVLSCLVIGVICTIGEYEEKITQKFIYVEIVLLIFFASEYVIRVWSAGCRAKFKGCTGRIQFMKTPISMIDLFVVLASSIVIG</sequence>
<dbReference type="GO" id="GO:0005249">
    <property type="term" value="F:voltage-gated potassium channel activity"/>
    <property type="evidence" value="ECO:0007669"/>
    <property type="project" value="InterPro"/>
</dbReference>
<evidence type="ECO:0000256" key="4">
    <source>
        <dbReference type="ARBA" id="ARBA00023136"/>
    </source>
</evidence>
<dbReference type="PANTHER" id="PTHR47735">
    <property type="entry name" value="POTASSIUM VOLTAGE-GATED CHANNEL SUBFAMILY KQT MEMBER 4"/>
    <property type="match status" value="1"/>
</dbReference>
<comment type="subcellular location">
    <subcellularLocation>
        <location evidence="1">Membrane</location>
        <topology evidence="1">Multi-pass membrane protein</topology>
    </subcellularLocation>
</comment>
<dbReference type="GO" id="GO:0008076">
    <property type="term" value="C:voltage-gated potassium channel complex"/>
    <property type="evidence" value="ECO:0007669"/>
    <property type="project" value="TreeGrafter"/>
</dbReference>
<dbReference type="Pfam" id="PF00520">
    <property type="entry name" value="Ion_trans"/>
    <property type="match status" value="1"/>
</dbReference>
<comment type="caution">
    <text evidence="7">The sequence shown here is derived from an EMBL/GenBank/DDBJ whole genome shotgun (WGS) entry which is preliminary data.</text>
</comment>
<dbReference type="InterPro" id="IPR003937">
    <property type="entry name" value="K_chnl_volt-dep_KCNQ"/>
</dbReference>
<evidence type="ECO:0000313" key="7">
    <source>
        <dbReference type="EMBL" id="CAF5190311.1"/>
    </source>
</evidence>
<dbReference type="EMBL" id="CAJOBJ010337096">
    <property type="protein sequence ID" value="CAF5190311.1"/>
    <property type="molecule type" value="Genomic_DNA"/>
</dbReference>
<dbReference type="InterPro" id="IPR027359">
    <property type="entry name" value="Volt_channel_dom_sf"/>
</dbReference>
<evidence type="ECO:0000259" key="6">
    <source>
        <dbReference type="Pfam" id="PF00520"/>
    </source>
</evidence>
<gene>
    <name evidence="7" type="ORF">GIL414_LOCUS72764</name>
</gene>
<reference evidence="7" key="1">
    <citation type="submission" date="2021-02" db="EMBL/GenBank/DDBJ databases">
        <authorList>
            <person name="Nowell W R."/>
        </authorList>
    </citation>
    <scope>NUCLEOTIDE SEQUENCE</scope>
</reference>
<keyword evidence="4 5" id="KW-0472">Membrane</keyword>
<dbReference type="Proteomes" id="UP000681720">
    <property type="component" value="Unassembled WGS sequence"/>
</dbReference>
<feature type="non-terminal residue" evidence="7">
    <location>
        <position position="127"/>
    </location>
</feature>
<name>A0A8S3HWR6_9BILA</name>
<feature type="transmembrane region" description="Helical" evidence="5">
    <location>
        <begin position="36"/>
        <end position="58"/>
    </location>
</feature>
<evidence type="ECO:0000256" key="5">
    <source>
        <dbReference type="SAM" id="Phobius"/>
    </source>
</evidence>
<dbReference type="SUPFAM" id="SSF81324">
    <property type="entry name" value="Voltage-gated potassium channels"/>
    <property type="match status" value="1"/>
</dbReference>
<organism evidence="7 8">
    <name type="scientific">Rotaria magnacalcarata</name>
    <dbReference type="NCBI Taxonomy" id="392030"/>
    <lineage>
        <taxon>Eukaryota</taxon>
        <taxon>Metazoa</taxon>
        <taxon>Spiralia</taxon>
        <taxon>Gnathifera</taxon>
        <taxon>Rotifera</taxon>
        <taxon>Eurotatoria</taxon>
        <taxon>Bdelloidea</taxon>
        <taxon>Philodinida</taxon>
        <taxon>Philodinidae</taxon>
        <taxon>Rotaria</taxon>
    </lineage>
</organism>
<evidence type="ECO:0000256" key="3">
    <source>
        <dbReference type="ARBA" id="ARBA00022989"/>
    </source>
</evidence>